<comment type="caution">
    <text evidence="1">The sequence shown here is derived from an EMBL/GenBank/DDBJ whole genome shotgun (WGS) entry which is preliminary data.</text>
</comment>
<gene>
    <name evidence="1" type="ORF">DdX_22056</name>
</gene>
<dbReference type="Proteomes" id="UP001201812">
    <property type="component" value="Unassembled WGS sequence"/>
</dbReference>
<accession>A0AAD4QV44</accession>
<evidence type="ECO:0000313" key="2">
    <source>
        <dbReference type="Proteomes" id="UP001201812"/>
    </source>
</evidence>
<sequence length="240" mass="28108">MSCSKSLPPFTFDVLYYLNRNQLERFSIVCRPLKNFIDRYFHSKPYRVFNRLYIYGGSYVLDHDYSHWYPREDYSMQQFLAGQGRNDSFIYYSFAEMRPYLGPTIRIKRTFICVAGDSTYNPEQIAEMESITYLWSDGNVKIQHADGNGSGIVAEDFQLILNSPTILQCRDLTMDCPLFSFNDHNVLYNVKVIRVTYFYDIDPAHFAQFLEQPGVKPVVVMLHFDRANIDNVLDLLCKVI</sequence>
<proteinExistence type="predicted"/>
<reference evidence="1" key="1">
    <citation type="submission" date="2022-01" db="EMBL/GenBank/DDBJ databases">
        <title>Genome Sequence Resource for Two Populations of Ditylenchus destructor, the Migratory Endoparasitic Phytonematode.</title>
        <authorList>
            <person name="Zhang H."/>
            <person name="Lin R."/>
            <person name="Xie B."/>
        </authorList>
    </citation>
    <scope>NUCLEOTIDE SEQUENCE</scope>
    <source>
        <strain evidence="1">BazhouSP</strain>
    </source>
</reference>
<dbReference type="EMBL" id="JAKKPZ010000989">
    <property type="protein sequence ID" value="KAI1691162.1"/>
    <property type="molecule type" value="Genomic_DNA"/>
</dbReference>
<name>A0AAD4QV44_9BILA</name>
<organism evidence="1 2">
    <name type="scientific">Ditylenchus destructor</name>
    <dbReference type="NCBI Taxonomy" id="166010"/>
    <lineage>
        <taxon>Eukaryota</taxon>
        <taxon>Metazoa</taxon>
        <taxon>Ecdysozoa</taxon>
        <taxon>Nematoda</taxon>
        <taxon>Chromadorea</taxon>
        <taxon>Rhabditida</taxon>
        <taxon>Tylenchina</taxon>
        <taxon>Tylenchomorpha</taxon>
        <taxon>Sphaerularioidea</taxon>
        <taxon>Anguinidae</taxon>
        <taxon>Anguininae</taxon>
        <taxon>Ditylenchus</taxon>
    </lineage>
</organism>
<evidence type="ECO:0000313" key="1">
    <source>
        <dbReference type="EMBL" id="KAI1691162.1"/>
    </source>
</evidence>
<evidence type="ECO:0008006" key="3">
    <source>
        <dbReference type="Google" id="ProtNLM"/>
    </source>
</evidence>
<dbReference type="AlphaFoldDB" id="A0AAD4QV44"/>
<keyword evidence="2" id="KW-1185">Reference proteome</keyword>
<protein>
    <recommendedName>
        <fullName evidence="3">F-box domain-containing protein</fullName>
    </recommendedName>
</protein>